<dbReference type="STRING" id="983967.A0A1E4T434"/>
<dbReference type="SMART" id="SM00220">
    <property type="entry name" value="S_TKc"/>
    <property type="match status" value="1"/>
</dbReference>
<dbReference type="InterPro" id="IPR000719">
    <property type="entry name" value="Prot_kinase_dom"/>
</dbReference>
<dbReference type="Pfam" id="PF00498">
    <property type="entry name" value="FHA"/>
    <property type="match status" value="1"/>
</dbReference>
<evidence type="ECO:0000256" key="4">
    <source>
        <dbReference type="ARBA" id="ARBA00022741"/>
    </source>
</evidence>
<dbReference type="Gene3D" id="2.60.200.20">
    <property type="match status" value="1"/>
</dbReference>
<dbReference type="InterPro" id="IPR011009">
    <property type="entry name" value="Kinase-like_dom_sf"/>
</dbReference>
<feature type="binding site" evidence="7">
    <location>
        <position position="126"/>
    </location>
    <ligand>
        <name>ATP</name>
        <dbReference type="ChEBI" id="CHEBI:30616"/>
    </ligand>
</feature>
<feature type="domain" description="FHA" evidence="9">
    <location>
        <begin position="1"/>
        <end position="44"/>
    </location>
</feature>
<dbReference type="CDD" id="cd22670">
    <property type="entry name" value="FHA_MEK1-like"/>
    <property type="match status" value="1"/>
</dbReference>
<keyword evidence="6 7" id="KW-0067">ATP-binding</keyword>
<evidence type="ECO:0000256" key="5">
    <source>
        <dbReference type="ARBA" id="ARBA00022777"/>
    </source>
</evidence>
<dbReference type="Proteomes" id="UP000094801">
    <property type="component" value="Unassembled WGS sequence"/>
</dbReference>
<dbReference type="SUPFAM" id="SSF49879">
    <property type="entry name" value="SMAD/FHA domain"/>
    <property type="match status" value="1"/>
</dbReference>
<evidence type="ECO:0000256" key="6">
    <source>
        <dbReference type="ARBA" id="ARBA00022840"/>
    </source>
</evidence>
<feature type="domain" description="Protein kinase" evidence="10">
    <location>
        <begin position="94"/>
        <end position="383"/>
    </location>
</feature>
<feature type="non-terminal residue" evidence="11">
    <location>
        <position position="385"/>
    </location>
</feature>
<evidence type="ECO:0000256" key="3">
    <source>
        <dbReference type="ARBA" id="ARBA00022679"/>
    </source>
</evidence>
<organism evidence="11 12">
    <name type="scientific">[Candida] arabinofermentans NRRL YB-2248</name>
    <dbReference type="NCBI Taxonomy" id="983967"/>
    <lineage>
        <taxon>Eukaryota</taxon>
        <taxon>Fungi</taxon>
        <taxon>Dikarya</taxon>
        <taxon>Ascomycota</taxon>
        <taxon>Saccharomycotina</taxon>
        <taxon>Pichiomycetes</taxon>
        <taxon>Pichiales</taxon>
        <taxon>Pichiaceae</taxon>
        <taxon>Ogataea</taxon>
        <taxon>Ogataea/Candida clade</taxon>
    </lineage>
</organism>
<protein>
    <recommendedName>
        <fullName evidence="13">Protein kinase domain-containing protein</fullName>
    </recommendedName>
</protein>
<dbReference type="GO" id="GO:0030447">
    <property type="term" value="P:filamentous growth"/>
    <property type="evidence" value="ECO:0007669"/>
    <property type="project" value="UniProtKB-ARBA"/>
</dbReference>
<reference evidence="12" key="1">
    <citation type="submission" date="2016-04" db="EMBL/GenBank/DDBJ databases">
        <title>Comparative genomics of biotechnologically important yeasts.</title>
        <authorList>
            <consortium name="DOE Joint Genome Institute"/>
            <person name="Riley R."/>
            <person name="Haridas S."/>
            <person name="Wolfe K.H."/>
            <person name="Lopes M.R."/>
            <person name="Hittinger C.T."/>
            <person name="Goker M."/>
            <person name="Salamov A."/>
            <person name="Wisecaver J."/>
            <person name="Long T.M."/>
            <person name="Aerts A.L."/>
            <person name="Barry K."/>
            <person name="Choi C."/>
            <person name="Clum A."/>
            <person name="Coughlan A.Y."/>
            <person name="Deshpande S."/>
            <person name="Douglass A.P."/>
            <person name="Hanson S.J."/>
            <person name="Klenk H.-P."/>
            <person name="Labutti K."/>
            <person name="Lapidus A."/>
            <person name="Lindquist E."/>
            <person name="Lipzen A."/>
            <person name="Meier-Kolthoff J.P."/>
            <person name="Ohm R.A."/>
            <person name="Otillar R.P."/>
            <person name="Pangilinan J."/>
            <person name="Peng Y."/>
            <person name="Rokas A."/>
            <person name="Rosa C.A."/>
            <person name="Scheuner C."/>
            <person name="Sibirny A.A."/>
            <person name="Slot J.C."/>
            <person name="Stielow J.B."/>
            <person name="Sun H."/>
            <person name="Kurtzman C.P."/>
            <person name="Blackwell M."/>
            <person name="Grigoriev I.V."/>
            <person name="Jeffries T.W."/>
        </authorList>
    </citation>
    <scope>NUCLEOTIDE SEQUENCE [LARGE SCALE GENOMIC DNA]</scope>
    <source>
        <strain evidence="12">NRRL YB-2248</strain>
    </source>
</reference>
<comment type="similarity">
    <text evidence="1">Belongs to the protein kinase superfamily. CAMK Ser/Thr protein kinase family. CHEK2 subfamily.</text>
</comment>
<dbReference type="EMBL" id="KV453850">
    <property type="protein sequence ID" value="ODV86495.1"/>
    <property type="molecule type" value="Genomic_DNA"/>
</dbReference>
<evidence type="ECO:0000256" key="7">
    <source>
        <dbReference type="PROSITE-ProRule" id="PRU10141"/>
    </source>
</evidence>
<evidence type="ECO:0000313" key="12">
    <source>
        <dbReference type="Proteomes" id="UP000094801"/>
    </source>
</evidence>
<accession>A0A1E4T434</accession>
<dbReference type="InterPro" id="IPR008271">
    <property type="entry name" value="Ser/Thr_kinase_AS"/>
</dbReference>
<name>A0A1E4T434_9ASCO</name>
<dbReference type="PROSITE" id="PS00107">
    <property type="entry name" value="PROTEIN_KINASE_ATP"/>
    <property type="match status" value="1"/>
</dbReference>
<sequence length="385" mass="43890">IIPSPIVSSTHCYIWTIQFDDTTIPLTYLKDTSLNGCFVEGVRIGKGKYKLLEHGDTIEIRDALKLQYNLQDCYVDSLEVDLEDLEDQDDGDWRVLPRCIGVGTFGRVSEYQNKVVLKSHKLYAVKLMNLDTTVKNRLRLESSILSKLAHPNIIKILREVIRSCSQVRIYQNLAIGGDLFSYLSQDQKILQPISESESLLMSFQILQALSYLHLKGVVHRDLKLDNILIMDVPIKYPYVVLADFGIAKQNLPLSYSQAREFSNSQLMYTVVGTAEYAAPEINLLGKRKEKVYLTEEEKTRGYDEKVDVWSLGIIVHILLSGVSPFYSESVDVILLKVNKGKLDFRSSQWVNVSSSAKNFISMCLTLDPMRRLNVEGCLKHEWLNK</sequence>
<dbReference type="AlphaFoldDB" id="A0A1E4T434"/>
<dbReference type="InterPro" id="IPR008984">
    <property type="entry name" value="SMAD_FHA_dom_sf"/>
</dbReference>
<keyword evidence="2 8" id="KW-0723">Serine/threonine-protein kinase</keyword>
<proteinExistence type="inferred from homology"/>
<evidence type="ECO:0000313" key="11">
    <source>
        <dbReference type="EMBL" id="ODV86495.1"/>
    </source>
</evidence>
<dbReference type="InterPro" id="IPR000253">
    <property type="entry name" value="FHA_dom"/>
</dbReference>
<dbReference type="GO" id="GO:0004674">
    <property type="term" value="F:protein serine/threonine kinase activity"/>
    <property type="evidence" value="ECO:0007669"/>
    <property type="project" value="UniProtKB-KW"/>
</dbReference>
<dbReference type="PROSITE" id="PS50006">
    <property type="entry name" value="FHA_DOMAIN"/>
    <property type="match status" value="1"/>
</dbReference>
<dbReference type="OrthoDB" id="74764at2759"/>
<keyword evidence="3" id="KW-0808">Transferase</keyword>
<dbReference type="InterPro" id="IPR050205">
    <property type="entry name" value="CDPK_Ser/Thr_kinases"/>
</dbReference>
<evidence type="ECO:0000259" key="10">
    <source>
        <dbReference type="PROSITE" id="PS50011"/>
    </source>
</evidence>
<keyword evidence="4 7" id="KW-0547">Nucleotide-binding</keyword>
<evidence type="ECO:0000256" key="1">
    <source>
        <dbReference type="ARBA" id="ARBA00005575"/>
    </source>
</evidence>
<dbReference type="InterPro" id="IPR017441">
    <property type="entry name" value="Protein_kinase_ATP_BS"/>
</dbReference>
<dbReference type="Pfam" id="PF00069">
    <property type="entry name" value="Pkinase"/>
    <property type="match status" value="1"/>
</dbReference>
<keyword evidence="5" id="KW-0418">Kinase</keyword>
<dbReference type="PROSITE" id="PS50011">
    <property type="entry name" value="PROTEIN_KINASE_DOM"/>
    <property type="match status" value="1"/>
</dbReference>
<keyword evidence="12" id="KW-1185">Reference proteome</keyword>
<feature type="non-terminal residue" evidence="11">
    <location>
        <position position="1"/>
    </location>
</feature>
<dbReference type="SUPFAM" id="SSF56112">
    <property type="entry name" value="Protein kinase-like (PK-like)"/>
    <property type="match status" value="1"/>
</dbReference>
<dbReference type="PROSITE" id="PS00108">
    <property type="entry name" value="PROTEIN_KINASE_ST"/>
    <property type="match status" value="1"/>
</dbReference>
<evidence type="ECO:0000259" key="9">
    <source>
        <dbReference type="PROSITE" id="PS50006"/>
    </source>
</evidence>
<evidence type="ECO:0008006" key="13">
    <source>
        <dbReference type="Google" id="ProtNLM"/>
    </source>
</evidence>
<dbReference type="Gene3D" id="1.10.510.10">
    <property type="entry name" value="Transferase(Phosphotransferase) domain 1"/>
    <property type="match status" value="1"/>
</dbReference>
<evidence type="ECO:0000256" key="2">
    <source>
        <dbReference type="ARBA" id="ARBA00022527"/>
    </source>
</evidence>
<evidence type="ECO:0000256" key="8">
    <source>
        <dbReference type="RuleBase" id="RU000304"/>
    </source>
</evidence>
<gene>
    <name evidence="11" type="ORF">CANARDRAFT_188781</name>
</gene>
<dbReference type="GO" id="GO:0005524">
    <property type="term" value="F:ATP binding"/>
    <property type="evidence" value="ECO:0007669"/>
    <property type="project" value="UniProtKB-UniRule"/>
</dbReference>
<dbReference type="Gene3D" id="3.30.200.20">
    <property type="entry name" value="Phosphorylase Kinase, domain 1"/>
    <property type="match status" value="1"/>
</dbReference>
<dbReference type="PANTHER" id="PTHR24349">
    <property type="entry name" value="SERINE/THREONINE-PROTEIN KINASE"/>
    <property type="match status" value="1"/>
</dbReference>